<accession>A0ABP7F0Y5</accession>
<reference evidence="2" key="1">
    <citation type="journal article" date="2019" name="Int. J. Syst. Evol. Microbiol.">
        <title>The Global Catalogue of Microorganisms (GCM) 10K type strain sequencing project: providing services to taxonomists for standard genome sequencing and annotation.</title>
        <authorList>
            <consortium name="The Broad Institute Genomics Platform"/>
            <consortium name="The Broad Institute Genome Sequencing Center for Infectious Disease"/>
            <person name="Wu L."/>
            <person name="Ma J."/>
        </authorList>
    </citation>
    <scope>NUCLEOTIDE SEQUENCE [LARGE SCALE GENOMIC DNA]</scope>
    <source>
        <strain evidence="2">JCM 30846</strain>
    </source>
</reference>
<evidence type="ECO:0000313" key="2">
    <source>
        <dbReference type="Proteomes" id="UP001499884"/>
    </source>
</evidence>
<evidence type="ECO:0008006" key="3">
    <source>
        <dbReference type="Google" id="ProtNLM"/>
    </source>
</evidence>
<dbReference type="Proteomes" id="UP001499884">
    <property type="component" value="Unassembled WGS sequence"/>
</dbReference>
<protein>
    <recommendedName>
        <fullName evidence="3">Mobile element protein</fullName>
    </recommendedName>
</protein>
<comment type="caution">
    <text evidence="1">The sequence shown here is derived from an EMBL/GenBank/DDBJ whole genome shotgun (WGS) entry which is preliminary data.</text>
</comment>
<keyword evidence="2" id="KW-1185">Reference proteome</keyword>
<dbReference type="RefSeq" id="WP_345645762.1">
    <property type="nucleotide sequence ID" value="NZ_BAABEP010000014.1"/>
</dbReference>
<gene>
    <name evidence="1" type="ORF">GCM10023082_26670</name>
</gene>
<organism evidence="1 2">
    <name type="scientific">Streptomyces tremellae</name>
    <dbReference type="NCBI Taxonomy" id="1124239"/>
    <lineage>
        <taxon>Bacteria</taxon>
        <taxon>Bacillati</taxon>
        <taxon>Actinomycetota</taxon>
        <taxon>Actinomycetes</taxon>
        <taxon>Kitasatosporales</taxon>
        <taxon>Streptomycetaceae</taxon>
        <taxon>Streptomyces</taxon>
    </lineage>
</organism>
<evidence type="ECO:0000313" key="1">
    <source>
        <dbReference type="EMBL" id="GAA3727360.1"/>
    </source>
</evidence>
<name>A0ABP7F0Y5_9ACTN</name>
<dbReference type="EMBL" id="BAABEP010000014">
    <property type="protein sequence ID" value="GAA3727360.1"/>
    <property type="molecule type" value="Genomic_DNA"/>
</dbReference>
<proteinExistence type="predicted"/>
<sequence length="190" mass="20133">MTQAPDTAWPDRVLADPAELADVLGVPATDGKLLFALRAASRRFRGATGWQISAVAGQTFRLDGDGTRTLLLPTGHVTAVTSVTVRGTPWAEDADYMWSEAGILTAIGCLWPRWYRSVAAVVDHGYDPVPEDVQEVVLDQAQAMFNAAPGVQQVTSGSESVSFGTAATVGVTAQWTAAVARYQIGQGDRA</sequence>